<evidence type="ECO:0000313" key="2">
    <source>
        <dbReference type="Proteomes" id="UP000199663"/>
    </source>
</evidence>
<dbReference type="InterPro" id="IPR011042">
    <property type="entry name" value="6-blade_b-propeller_TolB-like"/>
</dbReference>
<name>A0A1H3LHR2_9BACT</name>
<reference evidence="1 2" key="1">
    <citation type="submission" date="2016-10" db="EMBL/GenBank/DDBJ databases">
        <authorList>
            <person name="Varghese N."/>
            <person name="Submissions S."/>
        </authorList>
    </citation>
    <scope>NUCLEOTIDE SEQUENCE [LARGE SCALE GENOMIC DNA]</scope>
    <source>
        <strain evidence="1 2">DSM 17997</strain>
    </source>
</reference>
<dbReference type="RefSeq" id="WP_019596447.1">
    <property type="nucleotide sequence ID" value="NZ_FNQC01000002.1"/>
</dbReference>
<gene>
    <name evidence="1" type="ORF">SAMN05444412_10269</name>
</gene>
<sequence>MKIKNGLILATCILGFLGCGKENNISENTLFINPNTALPSINLSTLTDTISYIRLETNEESIIGKAHEIVIKEKFLYVRDVDQQAILIFDLKGKFISKLQKKGDGPDQYMRMERFMVDEQENYIDVFDFRGNNSRIIKYALPDFEIIKEIPLYLPLANSMRKEKEKNIYYFSSQQLENQIGNESVNADIIAFKEGQPPVALFSKKIRSHGSSFSPNTESMTTNRNGDIFASLMYNTTFFQLSGMQANPVLTIDFEGYGIDNSIGLKNIEEQKNYLNNETEGLASFPVLNIFDSDIIAFSYYFKTGIRNHLHHYIHFKKTDQIFHTRDIVNDLTTYPDKVYLSSYFYAVNHEVLHGDYLVDIVLPWHTNEGKIIEIPGVGTVQPEDNPVILLMRLKEEYR</sequence>
<comment type="caution">
    <text evidence="1">The sequence shown here is derived from an EMBL/GenBank/DDBJ whole genome shotgun (WGS) entry which is preliminary data.</text>
</comment>
<keyword evidence="2" id="KW-1185">Reference proteome</keyword>
<organism evidence="1 2">
    <name type="scientific">Rhodonellum ikkaensis</name>
    <dbReference type="NCBI Taxonomy" id="336829"/>
    <lineage>
        <taxon>Bacteria</taxon>
        <taxon>Pseudomonadati</taxon>
        <taxon>Bacteroidota</taxon>
        <taxon>Cytophagia</taxon>
        <taxon>Cytophagales</taxon>
        <taxon>Cytophagaceae</taxon>
        <taxon>Rhodonellum</taxon>
    </lineage>
</organism>
<dbReference type="Proteomes" id="UP000199663">
    <property type="component" value="Unassembled WGS sequence"/>
</dbReference>
<accession>A0A1H3LHR2</accession>
<dbReference type="EMBL" id="FNQC01000002">
    <property type="protein sequence ID" value="SDY63943.1"/>
    <property type="molecule type" value="Genomic_DNA"/>
</dbReference>
<evidence type="ECO:0000313" key="1">
    <source>
        <dbReference type="EMBL" id="SDY63943.1"/>
    </source>
</evidence>
<dbReference type="PROSITE" id="PS51257">
    <property type="entry name" value="PROKAR_LIPOPROTEIN"/>
    <property type="match status" value="1"/>
</dbReference>
<proteinExistence type="predicted"/>
<protein>
    <submittedName>
        <fullName evidence="1">6-bladed beta-propeller protein</fullName>
    </submittedName>
</protein>
<dbReference type="Gene3D" id="2.120.10.30">
    <property type="entry name" value="TolB, C-terminal domain"/>
    <property type="match status" value="1"/>
</dbReference>
<dbReference type="Pfam" id="PF17170">
    <property type="entry name" value="DUF5128"/>
    <property type="match status" value="1"/>
</dbReference>